<dbReference type="AlphaFoldDB" id="A0A8I6RA36"/>
<keyword evidence="3" id="KW-1185">Reference proteome</keyword>
<dbReference type="KEGG" id="clec:106662094"/>
<feature type="region of interest" description="Disordered" evidence="1">
    <location>
        <begin position="1"/>
        <end position="30"/>
    </location>
</feature>
<sequence length="222" mass="26510">MRYSSCKAADLSKFGKSHKQPMPEMKPPNDIDLTKGTLFIPREEDVQTIQHPVIVQLMPKERLVKNRFIESLYMKYPHLLPKQLPADGIHSLTVPNRNEHYTTSYMHDFAPMKDRFELTRRPRITEQKNRLSIRDPYRPYPPGLFNNSITKQASQNWPYEPKPETLARPTKIYRKSSEYNDNYNRMAKLFNRLNVYSNKKIVLKHQNTFPPFENRRYRLNEE</sequence>
<organism evidence="2 3">
    <name type="scientific">Cimex lectularius</name>
    <name type="common">Bed bug</name>
    <name type="synonym">Acanthia lectularia</name>
    <dbReference type="NCBI Taxonomy" id="79782"/>
    <lineage>
        <taxon>Eukaryota</taxon>
        <taxon>Metazoa</taxon>
        <taxon>Ecdysozoa</taxon>
        <taxon>Arthropoda</taxon>
        <taxon>Hexapoda</taxon>
        <taxon>Insecta</taxon>
        <taxon>Pterygota</taxon>
        <taxon>Neoptera</taxon>
        <taxon>Paraneoptera</taxon>
        <taxon>Hemiptera</taxon>
        <taxon>Heteroptera</taxon>
        <taxon>Panheteroptera</taxon>
        <taxon>Cimicomorpha</taxon>
        <taxon>Cimicidae</taxon>
        <taxon>Cimex</taxon>
    </lineage>
</organism>
<name>A0A8I6RA36_CIMLE</name>
<evidence type="ECO:0000313" key="3">
    <source>
        <dbReference type="Proteomes" id="UP000494040"/>
    </source>
</evidence>
<dbReference type="GeneID" id="106662094"/>
<evidence type="ECO:0000256" key="1">
    <source>
        <dbReference type="SAM" id="MobiDB-lite"/>
    </source>
</evidence>
<accession>A0A8I6RA36</accession>
<reference evidence="2" key="1">
    <citation type="submission" date="2022-01" db="UniProtKB">
        <authorList>
            <consortium name="EnsemblMetazoa"/>
        </authorList>
    </citation>
    <scope>IDENTIFICATION</scope>
</reference>
<dbReference type="RefSeq" id="XP_014241389.1">
    <property type="nucleotide sequence ID" value="XM_014385903.2"/>
</dbReference>
<dbReference type="Proteomes" id="UP000494040">
    <property type="component" value="Unassembled WGS sequence"/>
</dbReference>
<protein>
    <submittedName>
        <fullName evidence="2">Uncharacterized protein</fullName>
    </submittedName>
</protein>
<dbReference type="OrthoDB" id="6594639at2759"/>
<dbReference type="EnsemblMetazoa" id="XM_014385903.2">
    <property type="protein sequence ID" value="XP_014241389.1"/>
    <property type="gene ID" value="LOC106662094"/>
</dbReference>
<evidence type="ECO:0000313" key="2">
    <source>
        <dbReference type="EnsemblMetazoa" id="XP_014241389.1"/>
    </source>
</evidence>
<proteinExistence type="predicted"/>